<evidence type="ECO:0000256" key="1">
    <source>
        <dbReference type="ARBA" id="ARBA00004236"/>
    </source>
</evidence>
<accession>A0AAW0K2W4</accession>
<dbReference type="GO" id="GO:0005524">
    <property type="term" value="F:ATP binding"/>
    <property type="evidence" value="ECO:0007669"/>
    <property type="project" value="InterPro"/>
</dbReference>
<dbReference type="PANTHER" id="PTHR48006:SF88">
    <property type="entry name" value="LRR RECEPTOR-LIKE KINASE FAMILY PROTEIN"/>
    <property type="match status" value="1"/>
</dbReference>
<dbReference type="EMBL" id="PKMF04000409">
    <property type="protein sequence ID" value="KAK7833199.1"/>
    <property type="molecule type" value="Genomic_DNA"/>
</dbReference>
<comment type="subcellular location">
    <subcellularLocation>
        <location evidence="1">Cell membrane</location>
    </subcellularLocation>
    <subcellularLocation>
        <location evidence="2">Membrane</location>
        <topology evidence="2">Single-pass type I membrane protein</topology>
    </subcellularLocation>
</comment>
<evidence type="ECO:0000256" key="5">
    <source>
        <dbReference type="ARBA" id="ARBA00022692"/>
    </source>
</evidence>
<evidence type="ECO:0000313" key="15">
    <source>
        <dbReference type="Proteomes" id="UP000237347"/>
    </source>
</evidence>
<keyword evidence="10" id="KW-0325">Glycoprotein</keyword>
<dbReference type="InterPro" id="IPR001245">
    <property type="entry name" value="Ser-Thr/Tyr_kinase_cat_dom"/>
</dbReference>
<reference evidence="14 15" key="1">
    <citation type="journal article" date="2018" name="Sci. Data">
        <title>The draft genome sequence of cork oak.</title>
        <authorList>
            <person name="Ramos A.M."/>
            <person name="Usie A."/>
            <person name="Barbosa P."/>
            <person name="Barros P.M."/>
            <person name="Capote T."/>
            <person name="Chaves I."/>
            <person name="Simoes F."/>
            <person name="Abreu I."/>
            <person name="Carrasquinho I."/>
            <person name="Faro C."/>
            <person name="Guimaraes J.B."/>
            <person name="Mendonca D."/>
            <person name="Nobrega F."/>
            <person name="Rodrigues L."/>
            <person name="Saibo N.J.M."/>
            <person name="Varela M.C."/>
            <person name="Egas C."/>
            <person name="Matos J."/>
            <person name="Miguel C.M."/>
            <person name="Oliveira M.M."/>
            <person name="Ricardo C.P."/>
            <person name="Goncalves S."/>
        </authorList>
    </citation>
    <scope>NUCLEOTIDE SEQUENCE [LARGE SCALE GENOMIC DNA]</scope>
    <source>
        <strain evidence="15">cv. HL8</strain>
    </source>
</reference>
<comment type="caution">
    <text evidence="14">The sequence shown here is derived from an EMBL/GenBank/DDBJ whole genome shotgun (WGS) entry which is preliminary data.</text>
</comment>
<dbReference type="AlphaFoldDB" id="A0AAW0K2W4"/>
<feature type="domain" description="Protein kinase" evidence="13">
    <location>
        <begin position="924"/>
        <end position="1176"/>
    </location>
</feature>
<keyword evidence="8 11" id="KW-1133">Transmembrane helix</keyword>
<dbReference type="Pfam" id="PF07714">
    <property type="entry name" value="PK_Tyr_Ser-Thr"/>
    <property type="match status" value="1"/>
</dbReference>
<organism evidence="14 15">
    <name type="scientific">Quercus suber</name>
    <name type="common">Cork oak</name>
    <dbReference type="NCBI Taxonomy" id="58331"/>
    <lineage>
        <taxon>Eukaryota</taxon>
        <taxon>Viridiplantae</taxon>
        <taxon>Streptophyta</taxon>
        <taxon>Embryophyta</taxon>
        <taxon>Tracheophyta</taxon>
        <taxon>Spermatophyta</taxon>
        <taxon>Magnoliopsida</taxon>
        <taxon>eudicotyledons</taxon>
        <taxon>Gunneridae</taxon>
        <taxon>Pentapetalae</taxon>
        <taxon>rosids</taxon>
        <taxon>fabids</taxon>
        <taxon>Fagales</taxon>
        <taxon>Fagaceae</taxon>
        <taxon>Quercus</taxon>
    </lineage>
</organism>
<evidence type="ECO:0000256" key="10">
    <source>
        <dbReference type="ARBA" id="ARBA00023180"/>
    </source>
</evidence>
<name>A0AAW0K2W4_QUESU</name>
<dbReference type="Gene3D" id="3.30.200.20">
    <property type="entry name" value="Phosphorylase Kinase, domain 1"/>
    <property type="match status" value="4"/>
</dbReference>
<dbReference type="SUPFAM" id="SSF56112">
    <property type="entry name" value="Protein kinase-like (PK-like)"/>
    <property type="match status" value="2"/>
</dbReference>
<dbReference type="PANTHER" id="PTHR48006">
    <property type="entry name" value="LEUCINE-RICH REPEAT-CONTAINING PROTEIN DDB_G0281931-RELATED"/>
    <property type="match status" value="1"/>
</dbReference>
<dbReference type="InterPro" id="IPR013210">
    <property type="entry name" value="LRR_N_plant-typ"/>
</dbReference>
<dbReference type="FunFam" id="3.80.10.10:FF:000383">
    <property type="entry name" value="Leucine-rich repeat receptor protein kinase EMS1"/>
    <property type="match status" value="1"/>
</dbReference>
<evidence type="ECO:0000256" key="6">
    <source>
        <dbReference type="ARBA" id="ARBA00022729"/>
    </source>
</evidence>
<evidence type="ECO:0000256" key="9">
    <source>
        <dbReference type="ARBA" id="ARBA00023136"/>
    </source>
</evidence>
<evidence type="ECO:0000313" key="14">
    <source>
        <dbReference type="EMBL" id="KAK7833199.1"/>
    </source>
</evidence>
<dbReference type="PROSITE" id="PS50011">
    <property type="entry name" value="PROTEIN_KINASE_DOM"/>
    <property type="match status" value="1"/>
</dbReference>
<dbReference type="SUPFAM" id="SSF52047">
    <property type="entry name" value="RNI-like"/>
    <property type="match status" value="1"/>
</dbReference>
<dbReference type="GO" id="GO:0004672">
    <property type="term" value="F:protein kinase activity"/>
    <property type="evidence" value="ECO:0007669"/>
    <property type="project" value="InterPro"/>
</dbReference>
<keyword evidence="7" id="KW-0677">Repeat</keyword>
<feature type="transmembrane region" description="Helical" evidence="11">
    <location>
        <begin position="521"/>
        <end position="544"/>
    </location>
</feature>
<dbReference type="Gene3D" id="3.80.10.10">
    <property type="entry name" value="Ribonuclease Inhibitor"/>
    <property type="match status" value="2"/>
</dbReference>
<dbReference type="InterPro" id="IPR000719">
    <property type="entry name" value="Prot_kinase_dom"/>
</dbReference>
<dbReference type="Pfam" id="PF08263">
    <property type="entry name" value="LRRNT_2"/>
    <property type="match status" value="2"/>
</dbReference>
<evidence type="ECO:0000259" key="13">
    <source>
        <dbReference type="PROSITE" id="PS50011"/>
    </source>
</evidence>
<dbReference type="InterPro" id="IPR051824">
    <property type="entry name" value="LRR_Rcpt-Like_S/T_Kinase"/>
</dbReference>
<dbReference type="Gene3D" id="1.10.510.10">
    <property type="entry name" value="Transferase(Phosphotransferase) domain 1"/>
    <property type="match status" value="1"/>
</dbReference>
<keyword evidence="5 11" id="KW-0812">Transmembrane</keyword>
<keyword evidence="3" id="KW-1003">Cell membrane</keyword>
<dbReference type="FunFam" id="3.80.10.10:FF:000041">
    <property type="entry name" value="LRR receptor-like serine/threonine-protein kinase ERECTA"/>
    <property type="match status" value="1"/>
</dbReference>
<evidence type="ECO:0000256" key="7">
    <source>
        <dbReference type="ARBA" id="ARBA00022737"/>
    </source>
</evidence>
<dbReference type="InterPro" id="IPR032675">
    <property type="entry name" value="LRR_dom_sf"/>
</dbReference>
<keyword evidence="9 11" id="KW-0472">Membrane</keyword>
<sequence length="1268" mass="142656">MPHNARALVLVHILFWSFLNTFILSHGTQSDINCLKSFRDSLEDPLNLLKTSWTFNNLAKGSICNFVGVTCLNLAKNRVCDIILLNMGLKREFPRGIEDCKELVNLDLSGNEISGSIPLSVGNCSYLEVLKLDNNKLTGQISQQLKQLKNLRIFSVANNLLSGLVPEFVNINIMRESYVNNSGLCGGPLEYCKKHRWEFEVSFKSGFMVGFVFTATLYTPFFMYYINLRVGLKKNNHNKMMSTTKMTALLSRRKNRTKPCSVSQIPTEARQQELSKELLIVEGMVTKISFTRLSKATNNFSASNVIGSSKMGTMYKAILLDGTFLAVKRINTSQHHEDQLLSELMTLDTFILSHGTQSDINCLKSIRDSLEDPLNLLKTSWTFNNLAEGSICNYVGVTCLNPTQNRVCGRVPKGIEDCRELVNLDLSGNEISGSIPSGIENCSYLEVLKLDNNKLTGQISQQLSQLKNLRIFSVANNLLSGPVPEFVNINITRESYVNNSGLCGGPLEYCKKHRWEFEVSFRSGFVVGFVFTATLYTPFFMYYINFRVGLKKKNHNKTMSATKMTALLARRKNRTKPCSVSQIPTEARPQELSKEGMVTKISFTRLSKATNNFSASNVIGSGKMGTVYKAILLDGKKPSQITNLPNCLDGTLVQWNNHISKTSSCGMNDVVDKSLLGKGYDGEIFQFLTIACSCVQPRTDQRPTMLEVWEKLRAIRERYGLTDKDDYQLLRQPQIGTFDTKDDLEIIEGMVTKISFTRLSKATNNFSASNVIGSGKMGTVYKAILLDGKKPSQITNLPNCLDGTLVQWNNHISKTSSCGLNDVVDKSLLGKGYDDEIFQFLTIACSCVQPRTDQRPTMLEVWEKLRAIRERYGLTDKDDYQLLRQPQIGTFDTKDDLEIIEISFFEKMATKISFMKLSKATNNFSANNVITSGKTGTVYKAMLPYGTFMAVKRLHASQHYENQFISELITLASLRHKNLVPLMGFCLEMQERLLVYGYMSNGSLHDWLHGQDVGVAIRVKIIVGIARGLTWIHHMCHFQVVHLNISSKGILLHQNFEPRISTFGEAMFMNQNDIDLNKSCSIISEFREVELVKKDVYSFGIVLLELITGKEPSQMTNFLDFQESKFDQYDVIDKSLLGKGYDGEIFQFLRIACSCVQPCTNRRPTMLEVCKKLRAIRERNCLTVNDDFKLVRQPEIAASITEDDVIITIFLKLTMADRVISTASCQLNIRLKTLMATLKIHGTSTTIPKLSSANLPGSNASTLMRIRS</sequence>
<proteinExistence type="predicted"/>
<keyword evidence="15" id="KW-1185">Reference proteome</keyword>
<evidence type="ECO:0000256" key="8">
    <source>
        <dbReference type="ARBA" id="ARBA00022989"/>
    </source>
</evidence>
<dbReference type="Pfam" id="PF00560">
    <property type="entry name" value="LRR_1"/>
    <property type="match status" value="2"/>
</dbReference>
<dbReference type="InterPro" id="IPR011009">
    <property type="entry name" value="Kinase-like_dom_sf"/>
</dbReference>
<feature type="signal peptide" evidence="12">
    <location>
        <begin position="1"/>
        <end position="30"/>
    </location>
</feature>
<protein>
    <submittedName>
        <fullName evidence="14">Putativeinactive leucine-rich repeat receptor-like protein kinase</fullName>
    </submittedName>
</protein>
<evidence type="ECO:0000256" key="3">
    <source>
        <dbReference type="ARBA" id="ARBA00022475"/>
    </source>
</evidence>
<feature type="transmembrane region" description="Helical" evidence="11">
    <location>
        <begin position="206"/>
        <end position="226"/>
    </location>
</feature>
<dbReference type="GO" id="GO:0005886">
    <property type="term" value="C:plasma membrane"/>
    <property type="evidence" value="ECO:0007669"/>
    <property type="project" value="UniProtKB-SubCell"/>
</dbReference>
<dbReference type="Proteomes" id="UP000237347">
    <property type="component" value="Unassembled WGS sequence"/>
</dbReference>
<keyword evidence="6 12" id="KW-0732">Signal</keyword>
<evidence type="ECO:0000256" key="12">
    <source>
        <dbReference type="SAM" id="SignalP"/>
    </source>
</evidence>
<feature type="chain" id="PRO_5043564466" evidence="12">
    <location>
        <begin position="31"/>
        <end position="1268"/>
    </location>
</feature>
<keyword evidence="4" id="KW-0433">Leucine-rich repeat</keyword>
<evidence type="ECO:0000256" key="11">
    <source>
        <dbReference type="SAM" id="Phobius"/>
    </source>
</evidence>
<evidence type="ECO:0000256" key="4">
    <source>
        <dbReference type="ARBA" id="ARBA00022614"/>
    </source>
</evidence>
<gene>
    <name evidence="14" type="ORF">CFP56_025737</name>
</gene>
<dbReference type="InterPro" id="IPR001611">
    <property type="entry name" value="Leu-rich_rpt"/>
</dbReference>
<evidence type="ECO:0000256" key="2">
    <source>
        <dbReference type="ARBA" id="ARBA00004479"/>
    </source>
</evidence>